<comment type="caution">
    <text evidence="1">The sequence shown here is derived from an EMBL/GenBank/DDBJ whole genome shotgun (WGS) entry which is preliminary data.</text>
</comment>
<evidence type="ECO:0000313" key="1">
    <source>
        <dbReference type="EMBL" id="MDQ0996079.1"/>
    </source>
</evidence>
<sequence length="311" mass="33821">MSAGTDMHAIITACANSKHHEADFRTKARSLPFGNLSDVSAEWKNRLSLAPKISVAQDLYSGRSFSLAVSAAACVKARLYVVSAGLGFLGSEQPVPAYNLTVSPGSADCVLDHIKPSVSGADWWQTLIDLDDVRATLISTDGLILLAVGLAYLRMLEPILLDLPDETLDRLRIFAGSANTTLPGRLAAQILPYDTRLNGPQSPIRGTMIDFTSRALHHFATTVMTDQPHGGIVSQTKHVERLLMPWSLPNVSSGVRRSDTDIKTLLRQHWDRTGGSTTKLLRVLRDELAVACEQKRFARLAAEVRKEGGLA</sequence>
<keyword evidence="2" id="KW-1185">Reference proteome</keyword>
<dbReference type="RefSeq" id="WP_307278167.1">
    <property type="nucleotide sequence ID" value="NZ_JAUSZT010000002.1"/>
</dbReference>
<gene>
    <name evidence="1" type="ORF">QFZ34_001256</name>
</gene>
<reference evidence="1 2" key="1">
    <citation type="submission" date="2023-07" db="EMBL/GenBank/DDBJ databases">
        <title>Comparative genomics of wheat-associated soil bacteria to identify genetic determinants of phenazine resistance.</title>
        <authorList>
            <person name="Mouncey N."/>
        </authorList>
    </citation>
    <scope>NUCLEOTIDE SEQUENCE [LARGE SCALE GENOMIC DNA]</scope>
    <source>
        <strain evidence="1 2">W4I11</strain>
    </source>
</reference>
<organism evidence="1 2">
    <name type="scientific">Phyllobacterium ifriqiyense</name>
    <dbReference type="NCBI Taxonomy" id="314238"/>
    <lineage>
        <taxon>Bacteria</taxon>
        <taxon>Pseudomonadati</taxon>
        <taxon>Pseudomonadota</taxon>
        <taxon>Alphaproteobacteria</taxon>
        <taxon>Hyphomicrobiales</taxon>
        <taxon>Phyllobacteriaceae</taxon>
        <taxon>Phyllobacterium</taxon>
    </lineage>
</organism>
<evidence type="ECO:0000313" key="2">
    <source>
        <dbReference type="Proteomes" id="UP001237780"/>
    </source>
</evidence>
<protein>
    <submittedName>
        <fullName evidence="1">Uncharacterized protein</fullName>
    </submittedName>
</protein>
<accession>A0ABU0S5P1</accession>
<dbReference type="Proteomes" id="UP001237780">
    <property type="component" value="Unassembled WGS sequence"/>
</dbReference>
<dbReference type="EMBL" id="JAUSZT010000002">
    <property type="protein sequence ID" value="MDQ0996079.1"/>
    <property type="molecule type" value="Genomic_DNA"/>
</dbReference>
<proteinExistence type="predicted"/>
<name>A0ABU0S5P1_9HYPH</name>